<dbReference type="OrthoDB" id="6235255at2"/>
<dbReference type="Proteomes" id="UP000053718">
    <property type="component" value="Unassembled WGS sequence"/>
</dbReference>
<organism evidence="2 3">
    <name type="scientific">Pseudidiomarina atlantica</name>
    <dbReference type="NCBI Taxonomy" id="1517416"/>
    <lineage>
        <taxon>Bacteria</taxon>
        <taxon>Pseudomonadati</taxon>
        <taxon>Pseudomonadota</taxon>
        <taxon>Gammaproteobacteria</taxon>
        <taxon>Alteromonadales</taxon>
        <taxon>Idiomarinaceae</taxon>
        <taxon>Pseudidiomarina</taxon>
    </lineage>
</organism>
<dbReference type="STRING" id="1517416.IDAT_05460"/>
<accession>A0A094L393</accession>
<reference evidence="2 3" key="1">
    <citation type="submission" date="2014-06" db="EMBL/GenBank/DDBJ databases">
        <title>Draft genome sequence of Idiomarina sp. MCCC 1A10513.</title>
        <authorList>
            <person name="Du J."/>
            <person name="Lai Q."/>
            <person name="Shao Z."/>
        </authorList>
    </citation>
    <scope>NUCLEOTIDE SEQUENCE [LARGE SCALE GENOMIC DNA]</scope>
    <source>
        <strain evidence="2 3">MCCC 1A10513</strain>
    </source>
</reference>
<evidence type="ECO:0000313" key="3">
    <source>
        <dbReference type="Proteomes" id="UP000053718"/>
    </source>
</evidence>
<evidence type="ECO:0000313" key="2">
    <source>
        <dbReference type="EMBL" id="KFZ29123.1"/>
    </source>
</evidence>
<sequence length="297" mass="32295">MKKMNYALACGALLLSASVTAQTVTREVEITGDINYSYYPASATYRLVLELDESVSPSYQSPTSIDYNQNGYLVAASLNIYDALGEEAVIVGGFRFTGESYNHLNYYQDASSESISFSLYNGVQGDIGVYIQGTELFELFAAQPTFTSSPETLSFYMHYVALDQLSQNWIHDDPSGNVLSIGNLITDSDGDGLADDVDACTSSNLDETVAFGGWYETGVTNYMDESGCSIMDHYAACEAESESTAPAGPVFSSFAGPSYCETSVGYSLQGEGVIDYTESRMLRNALYNYHRSGSQPR</sequence>
<keyword evidence="3" id="KW-1185">Reference proteome</keyword>
<dbReference type="EMBL" id="JPIN01000005">
    <property type="protein sequence ID" value="KFZ29123.1"/>
    <property type="molecule type" value="Genomic_DNA"/>
</dbReference>
<feature type="signal peptide" evidence="1">
    <location>
        <begin position="1"/>
        <end position="21"/>
    </location>
</feature>
<comment type="caution">
    <text evidence="2">The sequence shown here is derived from an EMBL/GenBank/DDBJ whole genome shotgun (WGS) entry which is preliminary data.</text>
</comment>
<gene>
    <name evidence="2" type="ORF">IDAT_05460</name>
</gene>
<dbReference type="AlphaFoldDB" id="A0A094L393"/>
<evidence type="ECO:0000256" key="1">
    <source>
        <dbReference type="SAM" id="SignalP"/>
    </source>
</evidence>
<feature type="chain" id="PRO_5001907477" evidence="1">
    <location>
        <begin position="22"/>
        <end position="297"/>
    </location>
</feature>
<protein>
    <submittedName>
        <fullName evidence="2">Uncharacterized protein</fullName>
    </submittedName>
</protein>
<name>A0A094L393_9GAMM</name>
<proteinExistence type="predicted"/>
<dbReference type="RefSeq" id="WP_034731538.1">
    <property type="nucleotide sequence ID" value="NZ_JPIN01000005.1"/>
</dbReference>
<keyword evidence="1" id="KW-0732">Signal</keyword>